<keyword evidence="2" id="KW-1185">Reference proteome</keyword>
<dbReference type="EMBL" id="JACOOL010000019">
    <property type="protein sequence ID" value="MBC5638706.1"/>
    <property type="molecule type" value="Genomic_DNA"/>
</dbReference>
<protein>
    <submittedName>
        <fullName evidence="1">Uncharacterized protein</fullName>
    </submittedName>
</protein>
<sequence>MKKEKRSFKERYSNNWICTLKQVEELKKALLSKTTEEVKFWSDGTWVSRKQNEFRNDTEDPLFILTKDEIQFINKDTVDNSLYSICHLIFGLDHPLSNLDIHEYLLERKNTDIQSFLQRDLFRRHLHTYSFVFTYDDLDFKCAIEWENSSRSLGVLLDDGTIGIADGIRYIINYLFDLSDEIRYEYEAFILFCREIRKFEAYYCNSKNECMSQTTTPTEVLMLQREMTPDIIGNYIKVADLLDHFQLDIPIPKSADKEKYIDFHDLFDSYHDLYGYMDVGAVEDYLYGFIENNTLEPIDIRKGKCIYTNSYKILLDKQYPIEWNYLKKCFRVKKEDKSYEYFDSAGSLIDHLLSIASDLDKDIKYVYNKQIEHLAYVICENLDDNDEYNYLLNLITTYEEIKLWRNSLLNDPDLPF</sequence>
<proteinExistence type="predicted"/>
<dbReference type="Proteomes" id="UP000637359">
    <property type="component" value="Unassembled WGS sequence"/>
</dbReference>
<name>A0A923RKA7_9BACI</name>
<evidence type="ECO:0000313" key="2">
    <source>
        <dbReference type="Proteomes" id="UP000637359"/>
    </source>
</evidence>
<gene>
    <name evidence="1" type="ORF">H8S33_18190</name>
</gene>
<evidence type="ECO:0000313" key="1">
    <source>
        <dbReference type="EMBL" id="MBC5638706.1"/>
    </source>
</evidence>
<accession>A0A923RKA7</accession>
<dbReference type="AlphaFoldDB" id="A0A923RKA7"/>
<reference evidence="1" key="1">
    <citation type="submission" date="2020-08" db="EMBL/GenBank/DDBJ databases">
        <title>Genome public.</title>
        <authorList>
            <person name="Liu C."/>
            <person name="Sun Q."/>
        </authorList>
    </citation>
    <scope>NUCLEOTIDE SEQUENCE</scope>
    <source>
        <strain evidence="1">BX22</strain>
    </source>
</reference>
<dbReference type="RefSeq" id="WP_186871401.1">
    <property type="nucleotide sequence ID" value="NZ_JACOOL010000019.1"/>
</dbReference>
<comment type="caution">
    <text evidence="1">The sequence shown here is derived from an EMBL/GenBank/DDBJ whole genome shotgun (WGS) entry which is preliminary data.</text>
</comment>
<organism evidence="1 2">
    <name type="scientific">Ornithinibacillus hominis</name>
    <dbReference type="NCBI Taxonomy" id="2763055"/>
    <lineage>
        <taxon>Bacteria</taxon>
        <taxon>Bacillati</taxon>
        <taxon>Bacillota</taxon>
        <taxon>Bacilli</taxon>
        <taxon>Bacillales</taxon>
        <taxon>Bacillaceae</taxon>
        <taxon>Ornithinibacillus</taxon>
    </lineage>
</organism>